<evidence type="ECO:0000313" key="2">
    <source>
        <dbReference type="Proteomes" id="UP000812031"/>
    </source>
</evidence>
<dbReference type="EMBL" id="JAHWYN010000033">
    <property type="protein sequence ID" value="MBW4362694.1"/>
    <property type="molecule type" value="Genomic_DNA"/>
</dbReference>
<protein>
    <submittedName>
        <fullName evidence="1">Uncharacterized protein</fullName>
    </submittedName>
</protein>
<gene>
    <name evidence="1" type="ORF">KZH69_19620</name>
</gene>
<comment type="caution">
    <text evidence="1">The sequence shown here is derived from an EMBL/GenBank/DDBJ whole genome shotgun (WGS) entry which is preliminary data.</text>
</comment>
<organism evidence="1 2">
    <name type="scientific">Flavobacterium taihuense</name>
    <dbReference type="NCBI Taxonomy" id="2857508"/>
    <lineage>
        <taxon>Bacteria</taxon>
        <taxon>Pseudomonadati</taxon>
        <taxon>Bacteroidota</taxon>
        <taxon>Flavobacteriia</taxon>
        <taxon>Flavobacteriales</taxon>
        <taxon>Flavobacteriaceae</taxon>
        <taxon>Flavobacterium</taxon>
    </lineage>
</organism>
<keyword evidence="2" id="KW-1185">Reference proteome</keyword>
<proteinExistence type="predicted"/>
<reference evidence="1 2" key="1">
    <citation type="submission" date="2021-07" db="EMBL/GenBank/DDBJ databases">
        <title>Flavobacterium sp. nov. isolated from sediment on the Taihu Lake.</title>
        <authorList>
            <person name="Qu J.-H."/>
        </authorList>
    </citation>
    <scope>NUCLEOTIDE SEQUENCE [LARGE SCALE GENOMIC DNA]</scope>
    <source>
        <strain evidence="1 2">NAS39</strain>
    </source>
</reference>
<dbReference type="RefSeq" id="WP_219319171.1">
    <property type="nucleotide sequence ID" value="NZ_JAHWYN010000033.1"/>
</dbReference>
<evidence type="ECO:0000313" key="1">
    <source>
        <dbReference type="EMBL" id="MBW4362694.1"/>
    </source>
</evidence>
<name>A0ABS6Y1E9_9FLAO</name>
<accession>A0ABS6Y1E9</accession>
<sequence>MKRLENLYDVTKRLCGMIEPTGESNTDITRLANLEDTIDLIEKLTKDVVYIARNQNAYENSVKVIGLRADRFITEMREEMTAQPTFTENQIQQLQNKIHAITGDGEVMELFNEMLGVSAG</sequence>
<dbReference type="Proteomes" id="UP000812031">
    <property type="component" value="Unassembled WGS sequence"/>
</dbReference>